<dbReference type="SUPFAM" id="SSF49265">
    <property type="entry name" value="Fibronectin type III"/>
    <property type="match status" value="1"/>
</dbReference>
<feature type="non-terminal residue" evidence="5">
    <location>
        <position position="1093"/>
    </location>
</feature>
<dbReference type="AlphaFoldDB" id="A0A432L943"/>
<name>A0A432L943_9BACI</name>
<evidence type="ECO:0000256" key="2">
    <source>
        <dbReference type="SAM" id="MobiDB-lite"/>
    </source>
</evidence>
<dbReference type="PANTHER" id="PTHR43308:SF5">
    <property type="entry name" value="S-LAYER PROTEIN _ PEPTIDOGLYCAN ENDO-BETA-N-ACETYLGLUCOSAMINIDASE"/>
    <property type="match status" value="1"/>
</dbReference>
<feature type="region of interest" description="Disordered" evidence="2">
    <location>
        <begin position="495"/>
        <end position="527"/>
    </location>
</feature>
<dbReference type="Gene3D" id="2.60.40.10">
    <property type="entry name" value="Immunoglobulins"/>
    <property type="match status" value="1"/>
</dbReference>
<feature type="chain" id="PRO_5039122266" description="SLH domain-containing protein" evidence="3">
    <location>
        <begin position="27"/>
        <end position="1093"/>
    </location>
</feature>
<sequence length="1093" mass="115685">MKKKSKKLLNATIASAVVASAVVVVAPNAVDASTKFPDLKGSEYYYDSVINLTERGIIKGFPDGTFGPTKLITRGQAAQIIAGSLGLDTKNVNNPKFTDVSTTNWAYGAIAALTEAKIVSGYPDRTYQSDRYITRNEMAIMIAKAYQLKSSNDVELPFNDVNPQFEQYINALYTNNVTAGISAMKYSGTANVTRGELATFVTRAESAMDAIEENNTTFTISEIAGTKVEGFDIPEALRGLLNEKNSAALAGAFVKAEIKDGKIVAINSLQLNTAGKEGAVLILDGGNTTIKGDLLVNADYIEVKNLTVQGNVSLSSNVVNGFTADGLVNNGEFIVEEATNPVASLTPFFAAATNGPVIDFKNSNLNKVHVKRDNVTVGSDAKLPELTISANVSSIQVDADVTTVTVDVTIGINITGSGSFDQVALEKAVEVALNISGTIAKLAVNNPEAKVEVDTKIKIGEVTLPADSNAKDIIKNYESIQSNIAKVVAGDNVTTPGTNNGSANPGGSGSSGGSGGGSGSTGGGDQVTVTSVQATVGDDGKKITITANVTNTTATKATIEFYKVENGVVASAPLSTYTREPNIVNGKVNFESSELPKGTYQVKVTVGSVTGIATQYVTVTNSMFVPGKTSTTTVTDGATVKSGSNDQIATIKIEGTTLTATSVAVGEFTVTLTDDKQYRVSVDYSGNVQVTVSDQVAPTVTHTPSDYGVINEPINISVDVTDNVGVTSVKLFYKTPSETTYTEVSMNKGVGSNYNYDIPEVSANSIQYYIEAKDAAGNTKKFADKENPSEIKLLTYLDATQKAINELLEVTEINGYKYAELVVGVDENKVALVENMIEQLSEGPEKESLKTKVNHVRQMLGLKITELTVEEINNTVELQWNAVEGANGYEVYYYQGDSAPSNPYDWELAWGNGERPSVNNFTISGLQNDKYVFKVVAFKNDTDYILYGYEYISDFVTLVDQPAATFAFDAQGGTVGETQDDVTFENGTFTIAAGSTLTTFTFTVTTGTVDAPVVTNYTATKAQNGTWSAAPTPVAATFAFDAQGGTVGETQDDVTFENGTFTIAAGSTLTTFTFTVTTGTVDAPVVTNYTATK</sequence>
<dbReference type="Pfam" id="PF00395">
    <property type="entry name" value="SLH"/>
    <property type="match status" value="3"/>
</dbReference>
<evidence type="ECO:0000256" key="1">
    <source>
        <dbReference type="ARBA" id="ARBA00022729"/>
    </source>
</evidence>
<dbReference type="Proteomes" id="UP000287910">
    <property type="component" value="Unassembled WGS sequence"/>
</dbReference>
<keyword evidence="6" id="KW-1185">Reference proteome</keyword>
<organism evidence="5 6">
    <name type="scientific">Lysinibacillus antri</name>
    <dbReference type="NCBI Taxonomy" id="2498145"/>
    <lineage>
        <taxon>Bacteria</taxon>
        <taxon>Bacillati</taxon>
        <taxon>Bacillota</taxon>
        <taxon>Bacilli</taxon>
        <taxon>Bacillales</taxon>
        <taxon>Bacillaceae</taxon>
        <taxon>Lysinibacillus</taxon>
    </lineage>
</organism>
<evidence type="ECO:0000259" key="4">
    <source>
        <dbReference type="PROSITE" id="PS51272"/>
    </source>
</evidence>
<evidence type="ECO:0000313" key="6">
    <source>
        <dbReference type="Proteomes" id="UP000287910"/>
    </source>
</evidence>
<protein>
    <recommendedName>
        <fullName evidence="4">SLH domain-containing protein</fullName>
    </recommendedName>
</protein>
<dbReference type="EMBL" id="RYYR01000023">
    <property type="protein sequence ID" value="RUL49823.1"/>
    <property type="molecule type" value="Genomic_DNA"/>
</dbReference>
<dbReference type="InterPro" id="IPR036116">
    <property type="entry name" value="FN3_sf"/>
</dbReference>
<feature type="domain" description="SLH" evidence="4">
    <location>
        <begin position="32"/>
        <end position="92"/>
    </location>
</feature>
<gene>
    <name evidence="5" type="ORF">EK386_14805</name>
</gene>
<dbReference type="InterPro" id="IPR051465">
    <property type="entry name" value="Cell_Envelope_Struct_Comp"/>
</dbReference>
<feature type="domain" description="SLH" evidence="4">
    <location>
        <begin position="93"/>
        <end position="156"/>
    </location>
</feature>
<evidence type="ECO:0000313" key="5">
    <source>
        <dbReference type="EMBL" id="RUL49823.1"/>
    </source>
</evidence>
<dbReference type="SMART" id="SM00060">
    <property type="entry name" value="FN3"/>
    <property type="match status" value="1"/>
</dbReference>
<accession>A0A432L943</accession>
<reference evidence="5 6" key="1">
    <citation type="submission" date="2018-12" db="EMBL/GenBank/DDBJ databases">
        <title>Lysinibacillus antri sp. nov., isolated from a cave soil.</title>
        <authorList>
            <person name="Narsing Rao M.P."/>
            <person name="Zhang H."/>
            <person name="Dong Z.-Y."/>
            <person name="Niu X.-K."/>
            <person name="Zhang K."/>
            <person name="Fang B.-Z."/>
            <person name="Kang Y.-Q."/>
            <person name="Xiao M."/>
            <person name="Li W.-J."/>
        </authorList>
    </citation>
    <scope>NUCLEOTIDE SEQUENCE [LARGE SCALE GENOMIC DNA]</scope>
    <source>
        <strain evidence="5 6">SYSU K30002</strain>
    </source>
</reference>
<dbReference type="PANTHER" id="PTHR43308">
    <property type="entry name" value="OUTER MEMBRANE PROTEIN ALPHA-RELATED"/>
    <property type="match status" value="1"/>
</dbReference>
<feature type="compositionally biased region" description="Gly residues" evidence="2">
    <location>
        <begin position="504"/>
        <end position="525"/>
    </location>
</feature>
<keyword evidence="1 3" id="KW-0732">Signal</keyword>
<proteinExistence type="predicted"/>
<evidence type="ECO:0000256" key="3">
    <source>
        <dbReference type="SAM" id="SignalP"/>
    </source>
</evidence>
<feature type="signal peptide" evidence="3">
    <location>
        <begin position="1"/>
        <end position="26"/>
    </location>
</feature>
<dbReference type="InterPro" id="IPR003961">
    <property type="entry name" value="FN3_dom"/>
</dbReference>
<dbReference type="InterPro" id="IPR001119">
    <property type="entry name" value="SLH_dom"/>
</dbReference>
<comment type="caution">
    <text evidence="5">The sequence shown here is derived from an EMBL/GenBank/DDBJ whole genome shotgun (WGS) entry which is preliminary data.</text>
</comment>
<dbReference type="PROSITE" id="PS51272">
    <property type="entry name" value="SLH"/>
    <property type="match status" value="2"/>
</dbReference>
<dbReference type="InterPro" id="IPR013783">
    <property type="entry name" value="Ig-like_fold"/>
</dbReference>
<dbReference type="RefSeq" id="WP_126659959.1">
    <property type="nucleotide sequence ID" value="NZ_RYYR01000023.1"/>
</dbReference>